<accession>A0A023DY43</accession>
<dbReference type="EMBL" id="BAUP01000064">
    <property type="protein sequence ID" value="GAJ46124.1"/>
    <property type="molecule type" value="Genomic_DNA"/>
</dbReference>
<dbReference type="AlphaFoldDB" id="A0A023DY43"/>
<name>A0A023DY43_9PROT</name>
<sequence length="72" mass="8624">MLIDKRNDLFYQFSTLSKINRELFVKTLEVLENDKTEDISFLKKISLDQNDLNYILEIFSPSSFPMQYNLRV</sequence>
<evidence type="ECO:0000313" key="2">
    <source>
        <dbReference type="Proteomes" id="UP000024842"/>
    </source>
</evidence>
<dbReference type="Proteomes" id="UP000024842">
    <property type="component" value="Unassembled WGS sequence"/>
</dbReference>
<proteinExistence type="predicted"/>
<keyword evidence="2" id="KW-1185">Reference proteome</keyword>
<comment type="caution">
    <text evidence="1">The sequence shown here is derived from an EMBL/GenBank/DDBJ whole genome shotgun (WGS) entry which is preliminary data.</text>
</comment>
<evidence type="ECO:0000313" key="1">
    <source>
        <dbReference type="EMBL" id="GAJ46124.1"/>
    </source>
</evidence>
<reference evidence="1 2" key="1">
    <citation type="journal article" date="2014" name="FEMS Microbiol. Lett.">
        <title>Draft genome sequences of three Holospora species (Holospora obtusa, Holospora undulata, and Holospora elegans), endonuclear symbiotic bacteria of the ciliate Paramecium caudatum.</title>
        <authorList>
            <person name="Dohra H."/>
            <person name="Tanaka K."/>
            <person name="Suzuki T."/>
            <person name="Fujishima M."/>
            <person name="Suzuki H."/>
        </authorList>
    </citation>
    <scope>NUCLEOTIDE SEQUENCE [LARGE SCALE GENOMIC DNA]</scope>
    <source>
        <strain evidence="1 2">E1</strain>
    </source>
</reference>
<organism evidence="1 2">
    <name type="scientific">Holospora elegans E1</name>
    <dbReference type="NCBI Taxonomy" id="1427503"/>
    <lineage>
        <taxon>Bacteria</taxon>
        <taxon>Pseudomonadati</taxon>
        <taxon>Pseudomonadota</taxon>
        <taxon>Alphaproteobacteria</taxon>
        <taxon>Holosporales</taxon>
        <taxon>Holosporaceae</taxon>
        <taxon>Holospora</taxon>
    </lineage>
</organism>
<protein>
    <submittedName>
        <fullName evidence="1">Uncharacterized protein</fullName>
    </submittedName>
</protein>
<gene>
    <name evidence="1" type="ORF">HE1_00447</name>
</gene>